<reference evidence="3" key="2">
    <citation type="submission" date="2013-12" db="EMBL/GenBank/DDBJ databases">
        <authorList>
            <person name="Yu Y."/>
            <person name="Lee S."/>
            <person name="de Baynast K."/>
            <person name="Wissotski M."/>
            <person name="Liu L."/>
            <person name="Talag J."/>
            <person name="Goicoechea J."/>
            <person name="Angelova A."/>
            <person name="Jetty R."/>
            <person name="Kudrna D."/>
            <person name="Golser W."/>
            <person name="Rivera L."/>
            <person name="Zhang J."/>
            <person name="Wing R."/>
        </authorList>
    </citation>
    <scope>NUCLEOTIDE SEQUENCE</scope>
</reference>
<feature type="signal peptide" evidence="1">
    <location>
        <begin position="1"/>
        <end position="15"/>
    </location>
</feature>
<reference evidence="2 3" key="1">
    <citation type="submission" date="2012-08" db="EMBL/GenBank/DDBJ databases">
        <title>Oryza genome evolution.</title>
        <authorList>
            <person name="Wing R.A."/>
        </authorList>
    </citation>
    <scope>NUCLEOTIDE SEQUENCE</scope>
</reference>
<sequence>MFAGATLFFVCGGTALFSFPDQSTRVFFVTNAVLKSTRKLLAGGGGGCFCQGENLDSFGSDDVAVLSA</sequence>
<protein>
    <recommendedName>
        <fullName evidence="4">Secreted protein</fullName>
    </recommendedName>
</protein>
<feature type="chain" id="PRO_5012836558" description="Secreted protein" evidence="1">
    <location>
        <begin position="16"/>
        <end position="68"/>
    </location>
</feature>
<evidence type="ECO:0000313" key="3">
    <source>
        <dbReference type="Proteomes" id="UP000032180"/>
    </source>
</evidence>
<reference evidence="2" key="3">
    <citation type="submission" date="2015-04" db="UniProtKB">
        <authorList>
            <consortium name="EnsemblPlants"/>
        </authorList>
    </citation>
    <scope>IDENTIFICATION</scope>
</reference>
<dbReference type="AlphaFoldDB" id="A0A0D9XHF4"/>
<dbReference type="Gramene" id="LPERR10G00750.1">
    <property type="protein sequence ID" value="LPERR10G00750.1"/>
    <property type="gene ID" value="LPERR10G00750"/>
</dbReference>
<evidence type="ECO:0000256" key="1">
    <source>
        <dbReference type="SAM" id="SignalP"/>
    </source>
</evidence>
<evidence type="ECO:0000313" key="2">
    <source>
        <dbReference type="EnsemblPlants" id="LPERR10G00750.1"/>
    </source>
</evidence>
<dbReference type="HOGENOM" id="CLU_2797584_0_0_1"/>
<dbReference type="EnsemblPlants" id="LPERR10G00750.1">
    <property type="protein sequence ID" value="LPERR10G00750.1"/>
    <property type="gene ID" value="LPERR10G00750"/>
</dbReference>
<name>A0A0D9XHF4_9ORYZ</name>
<keyword evidence="3" id="KW-1185">Reference proteome</keyword>
<organism evidence="2 3">
    <name type="scientific">Leersia perrieri</name>
    <dbReference type="NCBI Taxonomy" id="77586"/>
    <lineage>
        <taxon>Eukaryota</taxon>
        <taxon>Viridiplantae</taxon>
        <taxon>Streptophyta</taxon>
        <taxon>Embryophyta</taxon>
        <taxon>Tracheophyta</taxon>
        <taxon>Spermatophyta</taxon>
        <taxon>Magnoliopsida</taxon>
        <taxon>Liliopsida</taxon>
        <taxon>Poales</taxon>
        <taxon>Poaceae</taxon>
        <taxon>BOP clade</taxon>
        <taxon>Oryzoideae</taxon>
        <taxon>Oryzeae</taxon>
        <taxon>Oryzinae</taxon>
        <taxon>Leersia</taxon>
    </lineage>
</organism>
<dbReference type="Proteomes" id="UP000032180">
    <property type="component" value="Chromosome 10"/>
</dbReference>
<evidence type="ECO:0008006" key="4">
    <source>
        <dbReference type="Google" id="ProtNLM"/>
    </source>
</evidence>
<keyword evidence="1" id="KW-0732">Signal</keyword>
<proteinExistence type="predicted"/>
<accession>A0A0D9XHF4</accession>